<accession>A0ABW2JAT2</accession>
<protein>
    <recommendedName>
        <fullName evidence="4">Polysaccharide lyase</fullName>
    </recommendedName>
</protein>
<sequence length="238" mass="25805">MRNRTATALSATPALAALALLTASPAEASVIWDGDASGGTGVFSSTLCDSPGSVSAQDNNDGRGQVFKFNKPLGLERCEAHGISVGGSRYTFKNDSTYWIGWDTSTNTPDAGTIFQWKSYGTNDQHQQNYPVLMKVEGGQLKLFHITTGENWHLKWSTPVATSTYKRIVLGIHTSDDASSGWVAAFYNGTKVAEFSGRTWDDLGNDTRFGTYGAEVKDKRVINWIDGLRVGTTYGDVD</sequence>
<reference evidence="3" key="1">
    <citation type="journal article" date="2019" name="Int. J. Syst. Evol. Microbiol.">
        <title>The Global Catalogue of Microorganisms (GCM) 10K type strain sequencing project: providing services to taxonomists for standard genome sequencing and annotation.</title>
        <authorList>
            <consortium name="The Broad Institute Genomics Platform"/>
            <consortium name="The Broad Institute Genome Sequencing Center for Infectious Disease"/>
            <person name="Wu L."/>
            <person name="Ma J."/>
        </authorList>
    </citation>
    <scope>NUCLEOTIDE SEQUENCE [LARGE SCALE GENOMIC DNA]</scope>
    <source>
        <strain evidence="3">SYNS20</strain>
    </source>
</reference>
<proteinExistence type="predicted"/>
<comment type="caution">
    <text evidence="2">The sequence shown here is derived from an EMBL/GenBank/DDBJ whole genome shotgun (WGS) entry which is preliminary data.</text>
</comment>
<feature type="signal peptide" evidence="1">
    <location>
        <begin position="1"/>
        <end position="28"/>
    </location>
</feature>
<evidence type="ECO:0000313" key="2">
    <source>
        <dbReference type="EMBL" id="MFC7303086.1"/>
    </source>
</evidence>
<feature type="chain" id="PRO_5047068883" description="Polysaccharide lyase" evidence="1">
    <location>
        <begin position="29"/>
        <end position="238"/>
    </location>
</feature>
<evidence type="ECO:0008006" key="4">
    <source>
        <dbReference type="Google" id="ProtNLM"/>
    </source>
</evidence>
<keyword evidence="3" id="KW-1185">Reference proteome</keyword>
<evidence type="ECO:0000313" key="3">
    <source>
        <dbReference type="Proteomes" id="UP001596523"/>
    </source>
</evidence>
<dbReference type="EMBL" id="JBHTCF010000001">
    <property type="protein sequence ID" value="MFC7303086.1"/>
    <property type="molecule type" value="Genomic_DNA"/>
</dbReference>
<dbReference type="RefSeq" id="WP_381825892.1">
    <property type="nucleotide sequence ID" value="NZ_JBHTCF010000001.1"/>
</dbReference>
<name>A0ABW2JAT2_9ACTN</name>
<dbReference type="Proteomes" id="UP001596523">
    <property type="component" value="Unassembled WGS sequence"/>
</dbReference>
<keyword evidence="1" id="KW-0732">Signal</keyword>
<organism evidence="2 3">
    <name type="scientific">Streptomyces monticola</name>
    <dbReference type="NCBI Taxonomy" id="2666263"/>
    <lineage>
        <taxon>Bacteria</taxon>
        <taxon>Bacillati</taxon>
        <taxon>Actinomycetota</taxon>
        <taxon>Actinomycetes</taxon>
        <taxon>Kitasatosporales</taxon>
        <taxon>Streptomycetaceae</taxon>
        <taxon>Streptomyces</taxon>
    </lineage>
</organism>
<gene>
    <name evidence="2" type="ORF">ACFQVC_02485</name>
</gene>
<evidence type="ECO:0000256" key="1">
    <source>
        <dbReference type="SAM" id="SignalP"/>
    </source>
</evidence>